<dbReference type="PROSITE" id="PS50878">
    <property type="entry name" value="RT_POL"/>
    <property type="match status" value="1"/>
</dbReference>
<sequence length="671" mass="78055">YTLISSRDNLMLTAVFEEKEVKEAIWECGSSKSPGPDGFNFMFIKKAWHVLKKDIMKFLGDFHASGFLSKGCNASFITLIPKVVDPQGFNDFCPISLLGCMYKILSKILANRLKVVLHDVIDICQSAFLIGRHLLHSVLVANEVVEEARKKKKKCILFKVDFKKAYDLVSWSFLLYMLHRLGFHGIWIKWIEGCLTSSSMSVLVNGSPSKEFCAKRGLRQGDPLAPFLFKIIGEGLSGMMREGCNNSLFTGFRVGKKNVEAKLLQYVDDTIFIGEATISNVLTIKAMLRCFELVSGLKVNFFKSRFGDVGLSHEELEGFSSITNCKILSFPFTYLGIPIGENPREDRTWNPVVEKVEKKLARWKYRNLSIGGRVCLINSVLSSIPLFFMSFFKIQKKVIAKIISIQRRFLWGNEGESKKISWVSWENVCKPKEQGGLAMKNIKIFNEALLEKWDLLVEQNNNSDSIWWRDLKKVYGSNGDQVWFKNLILWKIGDGKSFKMWEVAWCRGESLKLKYLRLFLKFENKDLTISECGFWRDMTWHWNLSWKRDWFESIAHILFRCKEAQKVWKTCFWWFDVVSVLPGTPSLHFYHYPMLSWNRTCRERWKVLWCVVVWCIWRHKNASLHKNQVFDSNKVIQDVLYFSWAWLKELTNDFLYSFSQCKNSPGTCLCN</sequence>
<dbReference type="Pfam" id="PF00078">
    <property type="entry name" value="RVT_1"/>
    <property type="match status" value="1"/>
</dbReference>
<dbReference type="EMBL" id="KQ483500">
    <property type="protein sequence ID" value="KYP48423.1"/>
    <property type="molecule type" value="Genomic_DNA"/>
</dbReference>
<proteinExistence type="predicted"/>
<accession>A0A151S0T7</accession>
<dbReference type="CDD" id="cd01650">
    <property type="entry name" value="RT_nLTR_like"/>
    <property type="match status" value="1"/>
</dbReference>
<gene>
    <name evidence="2" type="ORF">KK1_029885</name>
</gene>
<dbReference type="Proteomes" id="UP000075243">
    <property type="component" value="Unassembled WGS sequence"/>
</dbReference>
<feature type="non-terminal residue" evidence="2">
    <location>
        <position position="1"/>
    </location>
</feature>
<reference evidence="2" key="1">
    <citation type="journal article" date="2012" name="Nat. Biotechnol.">
        <title>Draft genome sequence of pigeonpea (Cajanus cajan), an orphan legume crop of resource-poor farmers.</title>
        <authorList>
            <person name="Varshney R.K."/>
            <person name="Chen W."/>
            <person name="Li Y."/>
            <person name="Bharti A.K."/>
            <person name="Saxena R.K."/>
            <person name="Schlueter J.A."/>
            <person name="Donoghue M.T."/>
            <person name="Azam S."/>
            <person name="Fan G."/>
            <person name="Whaley A.M."/>
            <person name="Farmer A.D."/>
            <person name="Sheridan J."/>
            <person name="Iwata A."/>
            <person name="Tuteja R."/>
            <person name="Penmetsa R.V."/>
            <person name="Wu W."/>
            <person name="Upadhyaya H.D."/>
            <person name="Yang S.P."/>
            <person name="Shah T."/>
            <person name="Saxena K.B."/>
            <person name="Michael T."/>
            <person name="McCombie W.R."/>
            <person name="Yang B."/>
            <person name="Zhang G."/>
            <person name="Yang H."/>
            <person name="Wang J."/>
            <person name="Spillane C."/>
            <person name="Cook D.R."/>
            <person name="May G.D."/>
            <person name="Xu X."/>
            <person name="Jackson S.A."/>
        </authorList>
    </citation>
    <scope>NUCLEOTIDE SEQUENCE [LARGE SCALE GENOMIC DNA]</scope>
</reference>
<dbReference type="Gramene" id="C.cajan_30301.t">
    <property type="protein sequence ID" value="C.cajan_30301.t"/>
    <property type="gene ID" value="C.cajan_30301"/>
</dbReference>
<dbReference type="InterPro" id="IPR000477">
    <property type="entry name" value="RT_dom"/>
</dbReference>
<feature type="domain" description="Reverse transcriptase" evidence="1">
    <location>
        <begin position="61"/>
        <end position="339"/>
    </location>
</feature>
<name>A0A151S0T7_CAJCA</name>
<evidence type="ECO:0000313" key="2">
    <source>
        <dbReference type="EMBL" id="KYP48423.1"/>
    </source>
</evidence>
<evidence type="ECO:0000313" key="3">
    <source>
        <dbReference type="Proteomes" id="UP000075243"/>
    </source>
</evidence>
<dbReference type="PANTHER" id="PTHR33116">
    <property type="entry name" value="REVERSE TRANSCRIPTASE ZINC-BINDING DOMAIN-CONTAINING PROTEIN-RELATED-RELATED"/>
    <property type="match status" value="1"/>
</dbReference>
<dbReference type="PANTHER" id="PTHR33116:SF78">
    <property type="entry name" value="OS12G0587133 PROTEIN"/>
    <property type="match status" value="1"/>
</dbReference>
<keyword evidence="3" id="KW-1185">Reference proteome</keyword>
<evidence type="ECO:0000259" key="1">
    <source>
        <dbReference type="PROSITE" id="PS50878"/>
    </source>
</evidence>
<dbReference type="AlphaFoldDB" id="A0A151S0T7"/>
<organism evidence="2 3">
    <name type="scientific">Cajanus cajan</name>
    <name type="common">Pigeon pea</name>
    <name type="synonym">Cajanus indicus</name>
    <dbReference type="NCBI Taxonomy" id="3821"/>
    <lineage>
        <taxon>Eukaryota</taxon>
        <taxon>Viridiplantae</taxon>
        <taxon>Streptophyta</taxon>
        <taxon>Embryophyta</taxon>
        <taxon>Tracheophyta</taxon>
        <taxon>Spermatophyta</taxon>
        <taxon>Magnoliopsida</taxon>
        <taxon>eudicotyledons</taxon>
        <taxon>Gunneridae</taxon>
        <taxon>Pentapetalae</taxon>
        <taxon>rosids</taxon>
        <taxon>fabids</taxon>
        <taxon>Fabales</taxon>
        <taxon>Fabaceae</taxon>
        <taxon>Papilionoideae</taxon>
        <taxon>50 kb inversion clade</taxon>
        <taxon>NPAAA clade</taxon>
        <taxon>indigoferoid/millettioid clade</taxon>
        <taxon>Phaseoleae</taxon>
        <taxon>Cajanus</taxon>
    </lineage>
</organism>
<protein>
    <submittedName>
        <fullName evidence="2">Retrovirus-related Pol polyprotein LINE-1</fullName>
    </submittedName>
</protein>